<gene>
    <name evidence="2" type="ORF">NRB56_52780</name>
</gene>
<reference evidence="2 3" key="1">
    <citation type="submission" date="2019-10" db="EMBL/GenBank/DDBJ databases">
        <title>Nocardia macrotermitis sp. nov. and Nocardia aurantia sp. nov., isolated from the gut of fungus growing-termite Macrotermes natalensis.</title>
        <authorList>
            <person name="Benndorf R."/>
            <person name="Schwitalla J."/>
            <person name="Martin K."/>
            <person name="De Beer W."/>
            <person name="Kaster A.-K."/>
            <person name="Vollmers J."/>
            <person name="Poulsen M."/>
            <person name="Beemelmanns C."/>
        </authorList>
    </citation>
    <scope>NUCLEOTIDE SEQUENCE [LARGE SCALE GENOMIC DNA]</scope>
    <source>
        <strain evidence="2 3">RB56</strain>
    </source>
</reference>
<keyword evidence="1" id="KW-0732">Signal</keyword>
<feature type="chain" id="PRO_5029789729" evidence="1">
    <location>
        <begin position="29"/>
        <end position="88"/>
    </location>
</feature>
<accession>A0A7K0DVC6</accession>
<evidence type="ECO:0000256" key="1">
    <source>
        <dbReference type="SAM" id="SignalP"/>
    </source>
</evidence>
<dbReference type="Proteomes" id="UP000431401">
    <property type="component" value="Unassembled WGS sequence"/>
</dbReference>
<keyword evidence="3" id="KW-1185">Reference proteome</keyword>
<sequence>MQIKSVRTAVLSVAAGAAILGTPAVAGASPVPLTPATQDTEESAAPVVALYDPQTGSSSISSGVTSRFVCLFQSVSAAGGLDCINGSN</sequence>
<dbReference type="EMBL" id="WEGI01000011">
    <property type="protein sequence ID" value="MQY29685.1"/>
    <property type="molecule type" value="Genomic_DNA"/>
</dbReference>
<evidence type="ECO:0000313" key="2">
    <source>
        <dbReference type="EMBL" id="MQY29685.1"/>
    </source>
</evidence>
<dbReference type="OrthoDB" id="4569365at2"/>
<protein>
    <submittedName>
        <fullName evidence="2">Uncharacterized protein</fullName>
    </submittedName>
</protein>
<dbReference type="AlphaFoldDB" id="A0A7K0DVC6"/>
<organism evidence="2 3">
    <name type="scientific">Nocardia aurantia</name>
    <dbReference type="NCBI Taxonomy" id="2585199"/>
    <lineage>
        <taxon>Bacteria</taxon>
        <taxon>Bacillati</taxon>
        <taxon>Actinomycetota</taxon>
        <taxon>Actinomycetes</taxon>
        <taxon>Mycobacteriales</taxon>
        <taxon>Nocardiaceae</taxon>
        <taxon>Nocardia</taxon>
    </lineage>
</organism>
<comment type="caution">
    <text evidence="2">The sequence shown here is derived from an EMBL/GenBank/DDBJ whole genome shotgun (WGS) entry which is preliminary data.</text>
</comment>
<proteinExistence type="predicted"/>
<feature type="signal peptide" evidence="1">
    <location>
        <begin position="1"/>
        <end position="28"/>
    </location>
</feature>
<evidence type="ECO:0000313" key="3">
    <source>
        <dbReference type="Proteomes" id="UP000431401"/>
    </source>
</evidence>
<dbReference type="RefSeq" id="WP_153346653.1">
    <property type="nucleotide sequence ID" value="NZ_WEGI01000011.1"/>
</dbReference>
<name>A0A7K0DVC6_9NOCA</name>